<dbReference type="Pfam" id="PF00211">
    <property type="entry name" value="Guanylate_cyc"/>
    <property type="match status" value="1"/>
</dbReference>
<keyword evidence="2" id="KW-0812">Transmembrane</keyword>
<evidence type="ECO:0000256" key="7">
    <source>
        <dbReference type="SAM" id="MobiDB-lite"/>
    </source>
</evidence>
<evidence type="ECO:0000256" key="2">
    <source>
        <dbReference type="ARBA" id="ARBA00022692"/>
    </source>
</evidence>
<dbReference type="Gene3D" id="3.30.70.1230">
    <property type="entry name" value="Nucleotide cyclase"/>
    <property type="match status" value="1"/>
</dbReference>
<evidence type="ECO:0000256" key="5">
    <source>
        <dbReference type="ARBA" id="ARBA00023136"/>
    </source>
</evidence>
<comment type="caution">
    <text evidence="10">The sequence shown here is derived from an EMBL/GenBank/DDBJ whole genome shotgun (WGS) entry which is preliminary data.</text>
</comment>
<feature type="region of interest" description="Disordered" evidence="7">
    <location>
        <begin position="40"/>
        <end position="87"/>
    </location>
</feature>
<dbReference type="OrthoDB" id="532905at2759"/>
<gene>
    <name evidence="10" type="ORF">TSOC_010656</name>
</gene>
<dbReference type="GO" id="GO:0035556">
    <property type="term" value="P:intracellular signal transduction"/>
    <property type="evidence" value="ECO:0007669"/>
    <property type="project" value="InterPro"/>
</dbReference>
<evidence type="ECO:0000256" key="1">
    <source>
        <dbReference type="ARBA" id="ARBA00004370"/>
    </source>
</evidence>
<evidence type="ECO:0000256" key="6">
    <source>
        <dbReference type="ARBA" id="ARBA00023239"/>
    </source>
</evidence>
<dbReference type="PROSITE" id="PS50125">
    <property type="entry name" value="GUANYLATE_CYCLASE_2"/>
    <property type="match status" value="1"/>
</dbReference>
<evidence type="ECO:0000256" key="3">
    <source>
        <dbReference type="ARBA" id="ARBA00022741"/>
    </source>
</evidence>
<keyword evidence="3" id="KW-0547">Nucleotide-binding</keyword>
<protein>
    <submittedName>
        <fullName evidence="10">Guanylate cyclase soluble subunit beta-2</fullName>
    </submittedName>
</protein>
<dbReference type="GO" id="GO:0005886">
    <property type="term" value="C:plasma membrane"/>
    <property type="evidence" value="ECO:0007669"/>
    <property type="project" value="TreeGrafter"/>
</dbReference>
<evidence type="ECO:0000256" key="4">
    <source>
        <dbReference type="ARBA" id="ARBA00022989"/>
    </source>
</evidence>
<dbReference type="PANTHER" id="PTHR11920">
    <property type="entry name" value="GUANYLYL CYCLASE"/>
    <property type="match status" value="1"/>
</dbReference>
<dbReference type="EMBL" id="PGGS01000523">
    <property type="protein sequence ID" value="PNH03287.1"/>
    <property type="molecule type" value="Genomic_DNA"/>
</dbReference>
<dbReference type="SMART" id="SM00044">
    <property type="entry name" value="CYCc"/>
    <property type="match status" value="1"/>
</dbReference>
<dbReference type="GO" id="GO:0007168">
    <property type="term" value="P:receptor guanylyl cyclase signaling pathway"/>
    <property type="evidence" value="ECO:0007669"/>
    <property type="project" value="TreeGrafter"/>
</dbReference>
<feature type="domain" description="Guanylate cyclase" evidence="9">
    <location>
        <begin position="160"/>
        <end position="253"/>
    </location>
</feature>
<dbReference type="GO" id="GO:0004383">
    <property type="term" value="F:guanylate cyclase activity"/>
    <property type="evidence" value="ECO:0007669"/>
    <property type="project" value="TreeGrafter"/>
</dbReference>
<dbReference type="PANTHER" id="PTHR11920:SF335">
    <property type="entry name" value="GUANYLATE CYCLASE"/>
    <property type="match status" value="1"/>
</dbReference>
<evidence type="ECO:0000313" key="11">
    <source>
        <dbReference type="Proteomes" id="UP000236333"/>
    </source>
</evidence>
<dbReference type="CDD" id="cd07302">
    <property type="entry name" value="CHD"/>
    <property type="match status" value="1"/>
</dbReference>
<name>A0A2J7ZSN9_9CHLO</name>
<keyword evidence="5" id="KW-0472">Membrane</keyword>
<keyword evidence="11" id="KW-1185">Reference proteome</keyword>
<dbReference type="GO" id="GO:0000166">
    <property type="term" value="F:nucleotide binding"/>
    <property type="evidence" value="ECO:0007669"/>
    <property type="project" value="UniProtKB-KW"/>
</dbReference>
<organism evidence="10 11">
    <name type="scientific">Tetrabaena socialis</name>
    <dbReference type="NCBI Taxonomy" id="47790"/>
    <lineage>
        <taxon>Eukaryota</taxon>
        <taxon>Viridiplantae</taxon>
        <taxon>Chlorophyta</taxon>
        <taxon>core chlorophytes</taxon>
        <taxon>Chlorophyceae</taxon>
        <taxon>CS clade</taxon>
        <taxon>Chlamydomonadales</taxon>
        <taxon>Tetrabaenaceae</taxon>
        <taxon>Tetrabaena</taxon>
    </lineage>
</organism>
<dbReference type="FunFam" id="3.30.70.1230:FF:000146">
    <property type="entry name" value="Atrial natriuretic peptide receptor, putative"/>
    <property type="match status" value="1"/>
</dbReference>
<dbReference type="InterPro" id="IPR050401">
    <property type="entry name" value="Cyclic_nucleotide_synthase"/>
</dbReference>
<feature type="signal peptide" evidence="8">
    <location>
        <begin position="1"/>
        <end position="17"/>
    </location>
</feature>
<evidence type="ECO:0000313" key="10">
    <source>
        <dbReference type="EMBL" id="PNH03287.1"/>
    </source>
</evidence>
<dbReference type="AlphaFoldDB" id="A0A2J7ZSN9"/>
<keyword evidence="6" id="KW-0456">Lyase</keyword>
<dbReference type="InterPro" id="IPR029787">
    <property type="entry name" value="Nucleotide_cyclase"/>
</dbReference>
<reference evidence="10 11" key="1">
    <citation type="journal article" date="2017" name="Mol. Biol. Evol.">
        <title>The 4-celled Tetrabaena socialis nuclear genome reveals the essential components for genetic control of cell number at the origin of multicellularity in the volvocine lineage.</title>
        <authorList>
            <person name="Featherston J."/>
            <person name="Arakaki Y."/>
            <person name="Hanschen E.R."/>
            <person name="Ferris P.J."/>
            <person name="Michod R.E."/>
            <person name="Olson B.J.S.C."/>
            <person name="Nozaki H."/>
            <person name="Durand P.M."/>
        </authorList>
    </citation>
    <scope>NUCLEOTIDE SEQUENCE [LARGE SCALE GENOMIC DNA]</scope>
    <source>
        <strain evidence="10 11">NIES-571</strain>
    </source>
</reference>
<feature type="chain" id="PRO_5014387882" evidence="8">
    <location>
        <begin position="18"/>
        <end position="285"/>
    </location>
</feature>
<keyword evidence="8" id="KW-0732">Signal</keyword>
<dbReference type="SUPFAM" id="SSF55073">
    <property type="entry name" value="Nucleotide cyclase"/>
    <property type="match status" value="1"/>
</dbReference>
<keyword evidence="4" id="KW-1133">Transmembrane helix</keyword>
<dbReference type="InterPro" id="IPR001054">
    <property type="entry name" value="A/G_cyclase"/>
</dbReference>
<evidence type="ECO:0000259" key="9">
    <source>
        <dbReference type="PROSITE" id="PS50125"/>
    </source>
</evidence>
<dbReference type="GO" id="GO:0004016">
    <property type="term" value="F:adenylate cyclase activity"/>
    <property type="evidence" value="ECO:0007669"/>
    <property type="project" value="TreeGrafter"/>
</dbReference>
<evidence type="ECO:0000256" key="8">
    <source>
        <dbReference type="SAM" id="SignalP"/>
    </source>
</evidence>
<accession>A0A2J7ZSN9</accession>
<dbReference type="SUPFAM" id="SSF81995">
    <property type="entry name" value="beta-sandwich domain of Sec23/24"/>
    <property type="match status" value="1"/>
</dbReference>
<proteinExistence type="predicted"/>
<dbReference type="GO" id="GO:0001653">
    <property type="term" value="F:peptide receptor activity"/>
    <property type="evidence" value="ECO:0007669"/>
    <property type="project" value="TreeGrafter"/>
</dbReference>
<dbReference type="Proteomes" id="UP000236333">
    <property type="component" value="Unassembled WGS sequence"/>
</dbReference>
<sequence>MALALATAAVAVAVAVAATLTETMGQTQLLASQQQQQVQQQQVQQQQDPQEHQQQRLPPPQPLHPPGWRAAGSTAPTADSCVFHPPSDSRERWHEVIMRPVADPMSSEPVLLLVQTDVTSRVRAETQLLDALEAEHRLLADIFPAHIDPSSLATHHECITVLFADIRGFTEMSKQVPPATVMRFLNSLYTRFDSLNDLYGVYKVGTIGDCYLVAGGLVTGRDADGYGRAVRGQGDADPLHAMRVVSFARAMLKEAARERLPSTGEPVQFTYAPEGQKFVFDLYVD</sequence>
<comment type="subcellular location">
    <subcellularLocation>
        <location evidence="1">Membrane</location>
    </subcellularLocation>
</comment>